<dbReference type="RefSeq" id="WP_042994525.1">
    <property type="nucleotide sequence ID" value="NZ_CP084315.1"/>
</dbReference>
<name>A0A8B3RFE6_BIFAN</name>
<dbReference type="Pfam" id="PF09344">
    <property type="entry name" value="Cas_CT1975"/>
    <property type="match status" value="1"/>
</dbReference>
<proteinExistence type="predicted"/>
<sequence>MSYIDVYVLQNVPSSNINRDDTGNPKTNQYGGRLRSRVSSQAWKRAMREMFPQYLNADELGVRTKMAVSLISKRIAAQREDLAGEKSDELAKIALNAIGVKTKETKRKGSDQGSETTEYLIFIAKPEINALAGLAISWNDDETIKYEKNGPKITNAMKQEAQRVFHGSQAIDIALFGRMLADAPDLNTDAAAQVAHATSVDQIVPEYDYFTAVDDCAAADNAGAAMLDTVGFNSSTLYRYANINVDSLREQVGDDKATVEGVAAFIETFVRSMPTGKQNTFANRTLPSACVVMVREGQPINAVEAFENPVRPTDDASITMLAEERLGKYLDRLSAVYGEVPQKSWVVCMDETPALLNVGESLSLPQMREAVTEYFTTKFEGRD</sequence>
<accession>A0A8B3RFE6</accession>
<reference evidence="1 2" key="1">
    <citation type="journal article" date="2019" name="Appl. Environ. Microbiol.">
        <title>Dissecting the evolutionary development of the Bifidobacterium animalis species through comparative genomics analyses.</title>
        <authorList>
            <person name="Lugli G.A."/>
            <person name="Mancino W."/>
            <person name="Milani C."/>
            <person name="Duranti S."/>
            <person name="Mancabelli L."/>
            <person name="Napoli S."/>
            <person name="Mangifesta M."/>
            <person name="Viappiani A."/>
            <person name="Anzalone R."/>
            <person name="Longhi G."/>
            <person name="van Sinderen D."/>
            <person name="Ventura M."/>
            <person name="Turroni F."/>
        </authorList>
    </citation>
    <scope>NUCLEOTIDE SEQUENCE [LARGE SCALE GENOMIC DNA]</scope>
    <source>
        <strain evidence="1 2">2011B</strain>
    </source>
</reference>
<evidence type="ECO:0000313" key="1">
    <source>
        <dbReference type="EMBL" id="RYM92981.1"/>
    </source>
</evidence>
<dbReference type="AlphaFoldDB" id="A0A8B3RFE6"/>
<dbReference type="Proteomes" id="UP000293613">
    <property type="component" value="Unassembled WGS sequence"/>
</dbReference>
<dbReference type="InterPro" id="IPR010148">
    <property type="entry name" value="CRISPR-assoc_prot_CT1975"/>
</dbReference>
<dbReference type="NCBIfam" id="TIGR01869">
    <property type="entry name" value="casC_Cse4"/>
    <property type="match status" value="1"/>
</dbReference>
<gene>
    <name evidence="1" type="ORF">PG2011B_1436</name>
</gene>
<evidence type="ECO:0000313" key="2">
    <source>
        <dbReference type="Proteomes" id="UP000293613"/>
    </source>
</evidence>
<organism evidence="1 2">
    <name type="scientific">Bifidobacterium animalis subsp. lactis</name>
    <name type="common">Bifidobacterium lactis</name>
    <dbReference type="NCBI Taxonomy" id="302911"/>
    <lineage>
        <taxon>Bacteria</taxon>
        <taxon>Bacillati</taxon>
        <taxon>Actinomycetota</taxon>
        <taxon>Actinomycetes</taxon>
        <taxon>Bifidobacteriales</taxon>
        <taxon>Bifidobacteriaceae</taxon>
        <taxon>Bifidobacterium</taxon>
    </lineage>
</organism>
<comment type="caution">
    <text evidence="1">The sequence shown here is derived from an EMBL/GenBank/DDBJ whole genome shotgun (WGS) entry which is preliminary data.</text>
</comment>
<dbReference type="EMBL" id="RSCO01000033">
    <property type="protein sequence ID" value="RYM92981.1"/>
    <property type="molecule type" value="Genomic_DNA"/>
</dbReference>
<protein>
    <submittedName>
        <fullName evidence="1">Type I-E CRISPR-associated protein Cas7/Cse4/CasC</fullName>
    </submittedName>
</protein>